<proteinExistence type="predicted"/>
<evidence type="ECO:0000313" key="1">
    <source>
        <dbReference type="EMBL" id="KAL3655255.1"/>
    </source>
</evidence>
<evidence type="ECO:0000313" key="2">
    <source>
        <dbReference type="Proteomes" id="UP001632038"/>
    </source>
</evidence>
<accession>A0ABD3EQ93</accession>
<dbReference type="AlphaFoldDB" id="A0ABD3EQ93"/>
<name>A0ABD3EQ93_9LAMI</name>
<keyword evidence="2" id="KW-1185">Reference proteome</keyword>
<reference evidence="2" key="1">
    <citation type="journal article" date="2024" name="IScience">
        <title>Strigolactones Initiate the Formation of Haustorium-like Structures in Castilleja.</title>
        <authorList>
            <person name="Buerger M."/>
            <person name="Peterson D."/>
            <person name="Chory J."/>
        </authorList>
    </citation>
    <scope>NUCLEOTIDE SEQUENCE [LARGE SCALE GENOMIC DNA]</scope>
</reference>
<sequence>MSRDNGDLHFVDSLESLDDENNIKLSSKTAKDNENEDVKVRIKYW</sequence>
<gene>
    <name evidence="1" type="ORF">CASFOL_001041</name>
</gene>
<comment type="caution">
    <text evidence="1">The sequence shown here is derived from an EMBL/GenBank/DDBJ whole genome shotgun (WGS) entry which is preliminary data.</text>
</comment>
<organism evidence="1 2">
    <name type="scientific">Castilleja foliolosa</name>
    <dbReference type="NCBI Taxonomy" id="1961234"/>
    <lineage>
        <taxon>Eukaryota</taxon>
        <taxon>Viridiplantae</taxon>
        <taxon>Streptophyta</taxon>
        <taxon>Embryophyta</taxon>
        <taxon>Tracheophyta</taxon>
        <taxon>Spermatophyta</taxon>
        <taxon>Magnoliopsida</taxon>
        <taxon>eudicotyledons</taxon>
        <taxon>Gunneridae</taxon>
        <taxon>Pentapetalae</taxon>
        <taxon>asterids</taxon>
        <taxon>lamiids</taxon>
        <taxon>Lamiales</taxon>
        <taxon>Orobanchaceae</taxon>
        <taxon>Pedicularideae</taxon>
        <taxon>Castillejinae</taxon>
        <taxon>Castilleja</taxon>
    </lineage>
</organism>
<dbReference type="EMBL" id="JAVIJP010000002">
    <property type="protein sequence ID" value="KAL3655255.1"/>
    <property type="molecule type" value="Genomic_DNA"/>
</dbReference>
<protein>
    <submittedName>
        <fullName evidence="1">Uncharacterized protein</fullName>
    </submittedName>
</protein>
<dbReference type="Proteomes" id="UP001632038">
    <property type="component" value="Unassembled WGS sequence"/>
</dbReference>